<keyword evidence="2" id="KW-0479">Metal-binding</keyword>
<dbReference type="Proteomes" id="UP000050517">
    <property type="component" value="Unassembled WGS sequence"/>
</dbReference>
<dbReference type="InterPro" id="IPR027806">
    <property type="entry name" value="HARBI1_dom"/>
</dbReference>
<evidence type="ECO:0000313" key="5">
    <source>
        <dbReference type="EMBL" id="KQB85477.1"/>
    </source>
</evidence>
<proteinExistence type="predicted"/>
<keyword evidence="3" id="KW-0812">Transmembrane</keyword>
<evidence type="ECO:0000259" key="4">
    <source>
        <dbReference type="Pfam" id="PF13359"/>
    </source>
</evidence>
<dbReference type="GO" id="GO:0046872">
    <property type="term" value="F:metal ion binding"/>
    <property type="evidence" value="ECO:0007669"/>
    <property type="project" value="UniProtKB-KW"/>
</dbReference>
<comment type="caution">
    <text evidence="5">The sequence shown here is derived from an EMBL/GenBank/DDBJ whole genome shotgun (WGS) entry which is preliminary data.</text>
</comment>
<organism evidence="5 6">
    <name type="scientific">Corynebacterium oculi</name>
    <dbReference type="NCBI Taxonomy" id="1544416"/>
    <lineage>
        <taxon>Bacteria</taxon>
        <taxon>Bacillati</taxon>
        <taxon>Actinomycetota</taxon>
        <taxon>Actinomycetes</taxon>
        <taxon>Mycobacteriales</taxon>
        <taxon>Corynebacteriaceae</taxon>
        <taxon>Corynebacterium</taxon>
    </lineage>
</organism>
<sequence>MDAHDRAYNRSHGTIRSTVERTIAKVKSWRVLKTRYRGRLPLFEDIVTIIVGLMFYHSLKTYE</sequence>
<evidence type="ECO:0000256" key="1">
    <source>
        <dbReference type="ARBA" id="ARBA00001968"/>
    </source>
</evidence>
<dbReference type="OrthoDB" id="5141296at2"/>
<keyword evidence="3" id="KW-1133">Transmembrane helix</keyword>
<gene>
    <name evidence="5" type="ORF">Cocul_00623</name>
</gene>
<dbReference type="AlphaFoldDB" id="A0A0Q0UC34"/>
<keyword evidence="6" id="KW-1185">Reference proteome</keyword>
<feature type="transmembrane region" description="Helical" evidence="3">
    <location>
        <begin position="40"/>
        <end position="59"/>
    </location>
</feature>
<protein>
    <recommendedName>
        <fullName evidence="4">DDE Tnp4 domain-containing protein</fullName>
    </recommendedName>
</protein>
<dbReference type="PATRIC" id="fig|1544416.3.peg.622"/>
<dbReference type="EMBL" id="LKST01000001">
    <property type="protein sequence ID" value="KQB85477.1"/>
    <property type="molecule type" value="Genomic_DNA"/>
</dbReference>
<evidence type="ECO:0000256" key="3">
    <source>
        <dbReference type="SAM" id="Phobius"/>
    </source>
</evidence>
<dbReference type="STRING" id="1544416.Cocul_00623"/>
<evidence type="ECO:0000256" key="2">
    <source>
        <dbReference type="ARBA" id="ARBA00022723"/>
    </source>
</evidence>
<reference evidence="5 6" key="1">
    <citation type="submission" date="2015-10" db="EMBL/GenBank/DDBJ databases">
        <title>Corynebacteirum lowii and Corynebacterium oculi species nova, derived from human clinical disease and and emended description of Corynebacterium mastiditis.</title>
        <authorList>
            <person name="Bernard K."/>
            <person name="Pacheco A.L."/>
            <person name="Mcdougall C."/>
            <person name="Burtx T."/>
            <person name="Weibe D."/>
            <person name="Tyler S."/>
            <person name="Olson A.B."/>
            <person name="Cnockaert M."/>
            <person name="Eguchi H."/>
            <person name="Kuwahara T."/>
            <person name="Nakayama-Imaohji H."/>
            <person name="Boudewijins M."/>
            <person name="Van Hoecke F."/>
            <person name="Bernier A.-M."/>
            <person name="Vandamme P."/>
        </authorList>
    </citation>
    <scope>NUCLEOTIDE SEQUENCE [LARGE SCALE GENOMIC DNA]</scope>
    <source>
        <strain evidence="5 6">NML 130210</strain>
    </source>
</reference>
<accession>A0A0Q0UC34</accession>
<evidence type="ECO:0000313" key="6">
    <source>
        <dbReference type="Proteomes" id="UP000050517"/>
    </source>
</evidence>
<feature type="domain" description="DDE Tnp4" evidence="4">
    <location>
        <begin position="2"/>
        <end position="53"/>
    </location>
</feature>
<comment type="cofactor">
    <cofactor evidence="1">
        <name>a divalent metal cation</name>
        <dbReference type="ChEBI" id="CHEBI:60240"/>
    </cofactor>
</comment>
<name>A0A0Q0UC34_9CORY</name>
<keyword evidence="3" id="KW-0472">Membrane</keyword>
<dbReference type="Pfam" id="PF13359">
    <property type="entry name" value="DDE_Tnp_4"/>
    <property type="match status" value="1"/>
</dbReference>